<keyword evidence="3" id="KW-1185">Reference proteome</keyword>
<feature type="transmembrane region" description="Helical" evidence="1">
    <location>
        <begin position="25"/>
        <end position="45"/>
    </location>
</feature>
<feature type="transmembrane region" description="Helical" evidence="1">
    <location>
        <begin position="132"/>
        <end position="154"/>
    </location>
</feature>
<dbReference type="eggNOG" id="ENOG502R10P">
    <property type="taxonomic scope" value="Eukaryota"/>
</dbReference>
<dbReference type="AlphaFoldDB" id="G0MS99"/>
<dbReference type="SUPFAM" id="SSF81321">
    <property type="entry name" value="Family A G protein-coupled receptor-like"/>
    <property type="match status" value="1"/>
</dbReference>
<gene>
    <name evidence="2" type="ORF">CAEBREN_06080</name>
</gene>
<dbReference type="InterPro" id="IPR019425">
    <property type="entry name" value="7TM_GPCR_serpentine_rcpt_Srt"/>
</dbReference>
<proteinExistence type="predicted"/>
<feature type="transmembrane region" description="Helical" evidence="1">
    <location>
        <begin position="170"/>
        <end position="190"/>
    </location>
</feature>
<feature type="transmembrane region" description="Helical" evidence="1">
    <location>
        <begin position="86"/>
        <end position="112"/>
    </location>
</feature>
<dbReference type="PANTHER" id="PTHR23021">
    <property type="entry name" value="SERPENTINE RECEPTOR, CLASS T"/>
    <property type="match status" value="1"/>
</dbReference>
<accession>G0MS99</accession>
<dbReference type="OMA" id="TFWIADF"/>
<evidence type="ECO:0000313" key="2">
    <source>
        <dbReference type="EMBL" id="EGT42666.1"/>
    </source>
</evidence>
<organism evidence="3">
    <name type="scientific">Caenorhabditis brenneri</name>
    <name type="common">Nematode worm</name>
    <dbReference type="NCBI Taxonomy" id="135651"/>
    <lineage>
        <taxon>Eukaryota</taxon>
        <taxon>Metazoa</taxon>
        <taxon>Ecdysozoa</taxon>
        <taxon>Nematoda</taxon>
        <taxon>Chromadorea</taxon>
        <taxon>Rhabditida</taxon>
        <taxon>Rhabditina</taxon>
        <taxon>Rhabditomorpha</taxon>
        <taxon>Rhabditoidea</taxon>
        <taxon>Rhabditidae</taxon>
        <taxon>Peloderinae</taxon>
        <taxon>Caenorhabditis</taxon>
    </lineage>
</organism>
<evidence type="ECO:0000313" key="3">
    <source>
        <dbReference type="Proteomes" id="UP000008068"/>
    </source>
</evidence>
<dbReference type="Proteomes" id="UP000008068">
    <property type="component" value="Unassembled WGS sequence"/>
</dbReference>
<dbReference type="OrthoDB" id="5833348at2759"/>
<keyword evidence="1" id="KW-0812">Transmembrane</keyword>
<evidence type="ECO:0000256" key="1">
    <source>
        <dbReference type="SAM" id="Phobius"/>
    </source>
</evidence>
<keyword evidence="1" id="KW-0472">Membrane</keyword>
<dbReference type="InParanoid" id="G0MS99"/>
<dbReference type="STRING" id="135651.G0MS99"/>
<sequence>MTTKYLTLPSIFQPNPDLEMMKYGIIYFVSSLLVLPLFLVLLKIMGCILNAFWIGDFPVMTLLAVCRILIFSSVIQLKKVPNSIKLMLIAFVSWTTFLIAFGSITQNFYLSMPSWDYDFETFGIELFEMQEILISFPCLVISYFAYIFMAYLIYAKKNLSSSVQSRKNEIIILFQSTFVTTYITFLIIVYHQAMFHIDLVDLTVTRNQAIMNMGLIFHCYVNPTLTIVCNKSLREECFIVLGFRKRRENKKSISITVSKASSIHPRKSIAI</sequence>
<dbReference type="HOGENOM" id="CLU_050113_0_0_1"/>
<dbReference type="EMBL" id="GL379809">
    <property type="protein sequence ID" value="EGT42666.1"/>
    <property type="molecule type" value="Genomic_DNA"/>
</dbReference>
<keyword evidence="1" id="KW-1133">Transmembrane helix</keyword>
<name>G0MS99_CAEBE</name>
<dbReference type="PANTHER" id="PTHR23021:SF88">
    <property type="entry name" value="SERPENTINE RECEPTOR, CLASS T"/>
    <property type="match status" value="1"/>
</dbReference>
<feature type="transmembrane region" description="Helical" evidence="1">
    <location>
        <begin position="51"/>
        <end position="74"/>
    </location>
</feature>
<protein>
    <submittedName>
        <fullName evidence="2">Uncharacterized protein</fullName>
    </submittedName>
</protein>
<reference evidence="3" key="1">
    <citation type="submission" date="2011-07" db="EMBL/GenBank/DDBJ databases">
        <authorList>
            <consortium name="Caenorhabditis brenneri Sequencing and Analysis Consortium"/>
            <person name="Wilson R.K."/>
        </authorList>
    </citation>
    <scope>NUCLEOTIDE SEQUENCE [LARGE SCALE GENOMIC DNA]</scope>
    <source>
        <strain evidence="3">PB2801</strain>
    </source>
</reference>